<evidence type="ECO:0000256" key="6">
    <source>
        <dbReference type="ARBA" id="ARBA00022837"/>
    </source>
</evidence>
<keyword evidence="7" id="KW-1015">Disulfide bond</keyword>
<reference evidence="9 10" key="1">
    <citation type="submission" date="2020-08" db="EMBL/GenBank/DDBJ databases">
        <title>Exploring microbial biodiversity for novel pathways involved in the catabolism of aromatic compounds derived from lignin.</title>
        <authorList>
            <person name="Elkins J."/>
        </authorList>
    </citation>
    <scope>NUCLEOTIDE SEQUENCE [LARGE SCALE GENOMIC DNA]</scope>
    <source>
        <strain evidence="9 10">B1D3A</strain>
    </source>
</reference>
<proteinExistence type="inferred from homology"/>
<sequence>MKIMRTRRLKSAALLMASAAALCAMPAQAKDTAAPPAAARCEALAGQSFGPDVKILSARHVAATPPSDQLNAHGWRLSSALPGHCRVDGIINERQGAGGKTYGIRYAIAMPDDWQGRFLLQGGGGLNGSVLEPTGPVAANGVPALARGFAVISHDSGHEGAVFDNSFMADQRAALDFAETSVRTATLLGKKVTTAYYGRDIAHSYMAGCSTGGREAMLASQRYPELFDGIIAGAPAMRTGDSNLAIDYSHVLFNQVASKGADGKPDVSALFSDAVRQTILHGLLAQCDGLDGLKDGMIENVAQCRFDPAKLVCKPGQSKDCISAGLAGALKVGFAGPRDKAGYPLYTAMPFDTGIVVKPMGYLPTGAPGPFGPPSTDTAIDLDARIQAIRNDPVQRLTDTNYWTNLGTFLDRGGKMLFFHGVSDFWFSAQATWDYYERAAETNGKAFTNATRFYMVPGMLHCQGGNAFDQFDMLGALVDWVEEGKAPEAIVAARKDQPEETRPLCPYPGHARYVGGDAKKASAFACTPAQDGPAGD</sequence>
<keyword evidence="5 9" id="KW-0378">Hydrolase</keyword>
<dbReference type="Gene3D" id="3.40.50.1820">
    <property type="entry name" value="alpha/beta hydrolase"/>
    <property type="match status" value="1"/>
</dbReference>
<keyword evidence="6" id="KW-0106">Calcium</keyword>
<dbReference type="InterPro" id="IPR029058">
    <property type="entry name" value="AB_hydrolase_fold"/>
</dbReference>
<dbReference type="EC" id="3.1.1.73" evidence="9"/>
<evidence type="ECO:0000256" key="3">
    <source>
        <dbReference type="ARBA" id="ARBA00022723"/>
    </source>
</evidence>
<protein>
    <submittedName>
        <fullName evidence="9">Feruloyl esterase</fullName>
        <ecNumber evidence="9">3.1.1.73</ecNumber>
    </submittedName>
</protein>
<keyword evidence="10" id="KW-1185">Reference proteome</keyword>
<feature type="chain" id="PRO_5046696789" evidence="8">
    <location>
        <begin position="30"/>
        <end position="536"/>
    </location>
</feature>
<dbReference type="Pfam" id="PF07519">
    <property type="entry name" value="Tannase"/>
    <property type="match status" value="2"/>
</dbReference>
<dbReference type="PANTHER" id="PTHR33938:SF15">
    <property type="entry name" value="FERULOYL ESTERASE B-RELATED"/>
    <property type="match status" value="1"/>
</dbReference>
<keyword evidence="3" id="KW-0479">Metal-binding</keyword>
<comment type="similarity">
    <text evidence="1">Belongs to the tannase family.</text>
</comment>
<feature type="signal peptide" evidence="8">
    <location>
        <begin position="1"/>
        <end position="29"/>
    </location>
</feature>
<organism evidence="9 10">
    <name type="scientific">Sphingobium lignivorans</name>
    <dbReference type="NCBI Taxonomy" id="2735886"/>
    <lineage>
        <taxon>Bacteria</taxon>
        <taxon>Pseudomonadati</taxon>
        <taxon>Pseudomonadota</taxon>
        <taxon>Alphaproteobacteria</taxon>
        <taxon>Sphingomonadales</taxon>
        <taxon>Sphingomonadaceae</taxon>
        <taxon>Sphingobium</taxon>
    </lineage>
</organism>
<evidence type="ECO:0000313" key="10">
    <source>
        <dbReference type="Proteomes" id="UP001138540"/>
    </source>
</evidence>
<dbReference type="InterPro" id="IPR011118">
    <property type="entry name" value="Tannase/feruloyl_esterase"/>
</dbReference>
<evidence type="ECO:0000256" key="5">
    <source>
        <dbReference type="ARBA" id="ARBA00022801"/>
    </source>
</evidence>
<keyword evidence="4 8" id="KW-0732">Signal</keyword>
<dbReference type="SUPFAM" id="SSF53474">
    <property type="entry name" value="alpha/beta-Hydrolases"/>
    <property type="match status" value="1"/>
</dbReference>
<evidence type="ECO:0000256" key="4">
    <source>
        <dbReference type="ARBA" id="ARBA00022729"/>
    </source>
</evidence>
<comment type="caution">
    <text evidence="9">The sequence shown here is derived from an EMBL/GenBank/DDBJ whole genome shotgun (WGS) entry which is preliminary data.</text>
</comment>
<gene>
    <name evidence="9" type="ORF">HNP60_000795</name>
</gene>
<name>A0ABR6NC16_9SPHN</name>
<evidence type="ECO:0000313" key="9">
    <source>
        <dbReference type="EMBL" id="MBB5984821.1"/>
    </source>
</evidence>
<accession>A0ABR6NC16</accession>
<keyword evidence="2" id="KW-0719">Serine esterase</keyword>
<dbReference type="EMBL" id="JACHKA010000001">
    <property type="protein sequence ID" value="MBB5984821.1"/>
    <property type="molecule type" value="Genomic_DNA"/>
</dbReference>
<evidence type="ECO:0000256" key="7">
    <source>
        <dbReference type="ARBA" id="ARBA00023157"/>
    </source>
</evidence>
<evidence type="ECO:0000256" key="8">
    <source>
        <dbReference type="SAM" id="SignalP"/>
    </source>
</evidence>
<dbReference type="PANTHER" id="PTHR33938">
    <property type="entry name" value="FERULOYL ESTERASE B-RELATED"/>
    <property type="match status" value="1"/>
</dbReference>
<dbReference type="GO" id="GO:0030600">
    <property type="term" value="F:feruloyl esterase activity"/>
    <property type="evidence" value="ECO:0007669"/>
    <property type="project" value="UniProtKB-EC"/>
</dbReference>
<evidence type="ECO:0000256" key="2">
    <source>
        <dbReference type="ARBA" id="ARBA00022487"/>
    </source>
</evidence>
<evidence type="ECO:0000256" key="1">
    <source>
        <dbReference type="ARBA" id="ARBA00006249"/>
    </source>
</evidence>
<dbReference type="RefSeq" id="WP_184150439.1">
    <property type="nucleotide sequence ID" value="NZ_JACHKA010000001.1"/>
</dbReference>
<dbReference type="Proteomes" id="UP001138540">
    <property type="component" value="Unassembled WGS sequence"/>
</dbReference>